<accession>A0A1D9Q3V5</accession>
<dbReference type="RefSeq" id="XP_001593356.1">
    <property type="nucleotide sequence ID" value="XM_001593306.1"/>
</dbReference>
<feature type="region of interest" description="Disordered" evidence="1">
    <location>
        <begin position="23"/>
        <end position="55"/>
    </location>
</feature>
<feature type="compositionally biased region" description="Basic and acidic residues" evidence="1">
    <location>
        <begin position="32"/>
        <end position="42"/>
    </location>
</feature>
<gene>
    <name evidence="2" type="ORF">sscle_05g043460</name>
</gene>
<proteinExistence type="predicted"/>
<dbReference type="KEGG" id="ssl:SS1G_06278"/>
<evidence type="ECO:0000256" key="1">
    <source>
        <dbReference type="SAM" id="MobiDB-lite"/>
    </source>
</evidence>
<organism evidence="2 3">
    <name type="scientific">Sclerotinia sclerotiorum (strain ATCC 18683 / 1980 / Ss-1)</name>
    <name type="common">White mold</name>
    <name type="synonym">Whetzelinia sclerotiorum</name>
    <dbReference type="NCBI Taxonomy" id="665079"/>
    <lineage>
        <taxon>Eukaryota</taxon>
        <taxon>Fungi</taxon>
        <taxon>Dikarya</taxon>
        <taxon>Ascomycota</taxon>
        <taxon>Pezizomycotina</taxon>
        <taxon>Leotiomycetes</taxon>
        <taxon>Helotiales</taxon>
        <taxon>Sclerotiniaceae</taxon>
        <taxon>Sclerotinia</taxon>
    </lineage>
</organism>
<dbReference type="OrthoDB" id="3508181at2759"/>
<protein>
    <submittedName>
        <fullName evidence="2">Uncharacterized protein</fullName>
    </submittedName>
</protein>
<dbReference type="VEuPathDB" id="FungiDB:sscle_05g043460"/>
<sequence>MGCKNSRGQPKLVPMSVKLEQDKIVRKKQIPAKKEADHKPDKQTALLKNNPEKKQAEERKLAAKKNIEENAKKVAARIDFECIQKHYALSLKENGDSKKLVIRPDFIADPPIDMMALMKVLPEYAPAITNIQINLMVPSQGSSREVYQQHVESMKRLMEILNTSPLTELSILVHTDDHDSFQQLKLAAAVNGLVFQDWTMEYQVMGCSEVYPIRRNTSYARRLRGVYRT</sequence>
<name>A0A1D9Q3V5_SCLS1</name>
<dbReference type="OMA" id="FECIQKH"/>
<evidence type="ECO:0000313" key="2">
    <source>
        <dbReference type="EMBL" id="APA09576.1"/>
    </source>
</evidence>
<dbReference type="EMBL" id="CP017818">
    <property type="protein sequence ID" value="APA09576.1"/>
    <property type="molecule type" value="Genomic_DNA"/>
</dbReference>
<reference evidence="3" key="1">
    <citation type="journal article" date="2017" name="Genome Biol. Evol.">
        <title>The complete genome sequence of the phytopathogenic fungus Sclerotinia sclerotiorum reveals insights into the genome architecture of broad host range pathogens.</title>
        <authorList>
            <person name="Derbyshire M."/>
            <person name="Denton-Giles M."/>
            <person name="Hegedus D."/>
            <person name="Seifbarghy S."/>
            <person name="Rollins J."/>
            <person name="van Kan J."/>
            <person name="Seidl M.F."/>
            <person name="Faino L."/>
            <person name="Mbengue M."/>
            <person name="Navaud O."/>
            <person name="Raffaele S."/>
            <person name="Hammond-Kosack K."/>
            <person name="Heard S."/>
            <person name="Oliver R."/>
        </authorList>
    </citation>
    <scope>NUCLEOTIDE SEQUENCE [LARGE SCALE GENOMIC DNA]</scope>
    <source>
        <strain evidence="3">ATCC 18683 / 1980 / Ss-1</strain>
    </source>
</reference>
<evidence type="ECO:0000313" key="3">
    <source>
        <dbReference type="Proteomes" id="UP000177798"/>
    </source>
</evidence>
<dbReference type="Proteomes" id="UP000177798">
    <property type="component" value="Chromosome 5"/>
</dbReference>
<dbReference type="AlphaFoldDB" id="A0A1D9Q3V5"/>